<dbReference type="PANTHER" id="PTHR23501">
    <property type="entry name" value="MAJOR FACILITATOR SUPERFAMILY"/>
    <property type="match status" value="1"/>
</dbReference>
<dbReference type="Pfam" id="PF07690">
    <property type="entry name" value="MFS_1"/>
    <property type="match status" value="1"/>
</dbReference>
<organism evidence="11 12">
    <name type="scientific">Paractinoplanes ferrugineus</name>
    <dbReference type="NCBI Taxonomy" id="113564"/>
    <lineage>
        <taxon>Bacteria</taxon>
        <taxon>Bacillati</taxon>
        <taxon>Actinomycetota</taxon>
        <taxon>Actinomycetes</taxon>
        <taxon>Micromonosporales</taxon>
        <taxon>Micromonosporaceae</taxon>
        <taxon>Paractinoplanes</taxon>
    </lineage>
</organism>
<gene>
    <name evidence="11" type="ORF">Afe05nite_13540</name>
</gene>
<keyword evidence="7 9" id="KW-0472">Membrane</keyword>
<keyword evidence="5 9" id="KW-0812">Transmembrane</keyword>
<feature type="transmembrane region" description="Helical" evidence="9">
    <location>
        <begin position="506"/>
        <end position="527"/>
    </location>
</feature>
<evidence type="ECO:0000256" key="5">
    <source>
        <dbReference type="ARBA" id="ARBA00022692"/>
    </source>
</evidence>
<dbReference type="EMBL" id="BOMM01000009">
    <property type="protein sequence ID" value="GIE09514.1"/>
    <property type="molecule type" value="Genomic_DNA"/>
</dbReference>
<evidence type="ECO:0000256" key="1">
    <source>
        <dbReference type="ARBA" id="ARBA00004651"/>
    </source>
</evidence>
<feature type="transmembrane region" description="Helical" evidence="9">
    <location>
        <begin position="184"/>
        <end position="205"/>
    </location>
</feature>
<feature type="transmembrane region" description="Helical" evidence="9">
    <location>
        <begin position="321"/>
        <end position="343"/>
    </location>
</feature>
<evidence type="ECO:0000256" key="6">
    <source>
        <dbReference type="ARBA" id="ARBA00022989"/>
    </source>
</evidence>
<evidence type="ECO:0000256" key="3">
    <source>
        <dbReference type="ARBA" id="ARBA00022448"/>
    </source>
</evidence>
<dbReference type="Proteomes" id="UP000598174">
    <property type="component" value="Unassembled WGS sequence"/>
</dbReference>
<feature type="transmembrane region" description="Helical" evidence="9">
    <location>
        <begin position="59"/>
        <end position="78"/>
    </location>
</feature>
<feature type="transmembrane region" description="Helical" evidence="9">
    <location>
        <begin position="217"/>
        <end position="234"/>
    </location>
</feature>
<dbReference type="RefSeq" id="WP_203816114.1">
    <property type="nucleotide sequence ID" value="NZ_BAAABP010000007.1"/>
</dbReference>
<feature type="transmembrane region" description="Helical" evidence="9">
    <location>
        <begin position="21"/>
        <end position="39"/>
    </location>
</feature>
<keyword evidence="3" id="KW-0813">Transport</keyword>
<name>A0A919MCI9_9ACTN</name>
<feature type="transmembrane region" description="Helical" evidence="9">
    <location>
        <begin position="151"/>
        <end position="172"/>
    </location>
</feature>
<dbReference type="CDD" id="cd17502">
    <property type="entry name" value="MFS_Azr1_MDR_like"/>
    <property type="match status" value="1"/>
</dbReference>
<dbReference type="InterPro" id="IPR036259">
    <property type="entry name" value="MFS_trans_sf"/>
</dbReference>
<evidence type="ECO:0000256" key="7">
    <source>
        <dbReference type="ARBA" id="ARBA00023136"/>
    </source>
</evidence>
<accession>A0A919MCI9</accession>
<evidence type="ECO:0000256" key="9">
    <source>
        <dbReference type="SAM" id="Phobius"/>
    </source>
</evidence>
<feature type="transmembrane region" description="Helical" evidence="9">
    <location>
        <begin position="284"/>
        <end position="309"/>
    </location>
</feature>
<dbReference type="PROSITE" id="PS50850">
    <property type="entry name" value="MFS"/>
    <property type="match status" value="1"/>
</dbReference>
<dbReference type="InterPro" id="IPR020846">
    <property type="entry name" value="MFS_dom"/>
</dbReference>
<feature type="domain" description="Major facilitator superfamily (MFS) profile" evidence="10">
    <location>
        <begin position="25"/>
        <end position="532"/>
    </location>
</feature>
<keyword evidence="12" id="KW-1185">Reference proteome</keyword>
<comment type="caution">
    <text evidence="11">The sequence shown here is derived from an EMBL/GenBank/DDBJ whole genome shotgun (WGS) entry which is preliminary data.</text>
</comment>
<proteinExistence type="inferred from homology"/>
<evidence type="ECO:0000313" key="11">
    <source>
        <dbReference type="EMBL" id="GIE09514.1"/>
    </source>
</evidence>
<evidence type="ECO:0000256" key="2">
    <source>
        <dbReference type="ARBA" id="ARBA00007520"/>
    </source>
</evidence>
<dbReference type="Gene3D" id="1.20.1720.10">
    <property type="entry name" value="Multidrug resistance protein D"/>
    <property type="match status" value="1"/>
</dbReference>
<feature type="transmembrane region" description="Helical" evidence="9">
    <location>
        <begin position="90"/>
        <end position="109"/>
    </location>
</feature>
<dbReference type="Gene3D" id="1.20.1250.20">
    <property type="entry name" value="MFS general substrate transporter like domains"/>
    <property type="match status" value="1"/>
</dbReference>
<comment type="subcellular location">
    <subcellularLocation>
        <location evidence="1">Cell membrane</location>
        <topology evidence="1">Multi-pass membrane protein</topology>
    </subcellularLocation>
</comment>
<dbReference type="FunFam" id="1.20.1720.10:FF:000004">
    <property type="entry name" value="EmrB/QacA family drug resistance transporter"/>
    <property type="match status" value="1"/>
</dbReference>
<protein>
    <submittedName>
        <fullName evidence="11">MFS transporter</fullName>
    </submittedName>
</protein>
<dbReference type="InterPro" id="IPR011701">
    <property type="entry name" value="MFS"/>
</dbReference>
<sequence length="569" mass="60444">MSNPSTAAPPAKTGAEFTHRQILTVLGGLMMGMFLAALDQTIMATATRTIADDLHGFNLQAWATTAFLITSTISTPLYGKLSDIYGRRPFFLFAIGIFVVGSMLCGLSQNMYELAAFRAIQGIGAGGLMSLALVIIGDIVPPRERARYQGLFLAVFGTASVIGPILGGFFAGADTLLWVDGWRWVFYLNVPIGVAAMIVVARVLHLPHQRTDHRIDWPGALSLIVGLVPLLTVAEQGRDWGWASGRSIACFAVGVIGIVAFIFAERAYGDEALLPLRLFRNRTVAVGATSSTILGMAMFGGLMTVPLYLQIVKGSSATQAGLQMIPFVLGIMAGSITAGQLIAKTGRYRIFPIIGSTLMLIALGLFATIGADTPLWRTMLIMVIMGLGLGGNMQPMITAVQNAVNPREIGVATSSVTFFRSMGGTLGTAIFLSVLFNVLPGKIRDSFSAAAATPDFQAALKAHPDQAQTLQQVTSNGNGDLSDTSWINNLTDVLAHPFKAGFSDGIQVVFLMAFAIMVVGLIVVFFLPEIPLSQRSAQQQRADDILAAENSNGVPGEVGAGPREDKVNT</sequence>
<evidence type="ECO:0000256" key="8">
    <source>
        <dbReference type="SAM" id="MobiDB-lite"/>
    </source>
</evidence>
<feature type="transmembrane region" description="Helical" evidence="9">
    <location>
        <begin position="350"/>
        <end position="369"/>
    </location>
</feature>
<dbReference type="GO" id="GO:0005886">
    <property type="term" value="C:plasma membrane"/>
    <property type="evidence" value="ECO:0007669"/>
    <property type="project" value="UniProtKB-SubCell"/>
</dbReference>
<feature type="transmembrane region" description="Helical" evidence="9">
    <location>
        <begin position="418"/>
        <end position="439"/>
    </location>
</feature>
<feature type="region of interest" description="Disordered" evidence="8">
    <location>
        <begin position="539"/>
        <end position="569"/>
    </location>
</feature>
<feature type="transmembrane region" description="Helical" evidence="9">
    <location>
        <begin position="115"/>
        <end position="139"/>
    </location>
</feature>
<evidence type="ECO:0000256" key="4">
    <source>
        <dbReference type="ARBA" id="ARBA00022475"/>
    </source>
</evidence>
<reference evidence="11" key="1">
    <citation type="submission" date="2021-01" db="EMBL/GenBank/DDBJ databases">
        <title>Whole genome shotgun sequence of Actinoplanes ferrugineus NBRC 15555.</title>
        <authorList>
            <person name="Komaki H."/>
            <person name="Tamura T."/>
        </authorList>
    </citation>
    <scope>NUCLEOTIDE SEQUENCE</scope>
    <source>
        <strain evidence="11">NBRC 15555</strain>
    </source>
</reference>
<feature type="transmembrane region" description="Helical" evidence="9">
    <location>
        <begin position="375"/>
        <end position="397"/>
    </location>
</feature>
<feature type="transmembrane region" description="Helical" evidence="9">
    <location>
        <begin position="240"/>
        <end position="263"/>
    </location>
</feature>
<dbReference type="GO" id="GO:0022857">
    <property type="term" value="F:transmembrane transporter activity"/>
    <property type="evidence" value="ECO:0007669"/>
    <property type="project" value="InterPro"/>
</dbReference>
<dbReference type="InterPro" id="IPR004638">
    <property type="entry name" value="EmrB-like"/>
</dbReference>
<evidence type="ECO:0000259" key="10">
    <source>
        <dbReference type="PROSITE" id="PS50850"/>
    </source>
</evidence>
<keyword evidence="4" id="KW-1003">Cell membrane</keyword>
<comment type="similarity">
    <text evidence="2">Belongs to the major facilitator superfamily. TCR/Tet family.</text>
</comment>
<keyword evidence="6 9" id="KW-1133">Transmembrane helix</keyword>
<evidence type="ECO:0000313" key="12">
    <source>
        <dbReference type="Proteomes" id="UP000598174"/>
    </source>
</evidence>
<dbReference type="AlphaFoldDB" id="A0A919MCI9"/>
<dbReference type="SUPFAM" id="SSF103473">
    <property type="entry name" value="MFS general substrate transporter"/>
    <property type="match status" value="1"/>
</dbReference>
<dbReference type="PANTHER" id="PTHR23501:SF197">
    <property type="entry name" value="COMD"/>
    <property type="match status" value="1"/>
</dbReference>
<dbReference type="NCBIfam" id="TIGR00711">
    <property type="entry name" value="efflux_EmrB"/>
    <property type="match status" value="1"/>
</dbReference>